<proteinExistence type="predicted"/>
<evidence type="ECO:0000313" key="1">
    <source>
        <dbReference type="EMBL" id="QTR47488.1"/>
    </source>
</evidence>
<dbReference type="RefSeq" id="WP_210223755.1">
    <property type="nucleotide sequence ID" value="NZ_CP072801.1"/>
</dbReference>
<keyword evidence="2" id="KW-1185">Reference proteome</keyword>
<organism evidence="1 2">
    <name type="scientific">Thiothrix litoralis</name>
    <dbReference type="NCBI Taxonomy" id="2891210"/>
    <lineage>
        <taxon>Bacteria</taxon>
        <taxon>Pseudomonadati</taxon>
        <taxon>Pseudomonadota</taxon>
        <taxon>Gammaproteobacteria</taxon>
        <taxon>Thiotrichales</taxon>
        <taxon>Thiotrichaceae</taxon>
        <taxon>Thiothrix</taxon>
    </lineage>
</organism>
<evidence type="ECO:0000313" key="2">
    <source>
        <dbReference type="Proteomes" id="UP000672039"/>
    </source>
</evidence>
<reference evidence="1 2" key="1">
    <citation type="submission" date="2021-04" db="EMBL/GenBank/DDBJ databases">
        <title>Genomics, taxonomy and metabolism of representatives of sulfur bacteria of the genus Thiothrix: Thiothrix fructosivorans QT, Thiothrix unzii A1T and three new species, Thiothrix subterranea sp. nov., Thiothrix litoralis sp. nov. and 'Candidatus Thiothrix anitrata' sp. nov.</title>
        <authorList>
            <person name="Ravin N.V."/>
            <person name="Smolyakov D."/>
            <person name="Rudenko T.S."/>
            <person name="Mardanov A.V."/>
            <person name="Beletsky A.V."/>
            <person name="Markov N.D."/>
            <person name="Fomenkov A.I."/>
            <person name="Roberts R.J."/>
            <person name="Karnachuk O.V."/>
            <person name="Novikov A."/>
            <person name="Grabovich M.Y."/>
        </authorList>
    </citation>
    <scope>NUCLEOTIDE SEQUENCE [LARGE SCALE GENOMIC DNA]</scope>
    <source>
        <strain evidence="1 2">AS</strain>
    </source>
</reference>
<dbReference type="Proteomes" id="UP000672039">
    <property type="component" value="Chromosome"/>
</dbReference>
<protein>
    <submittedName>
        <fullName evidence="1">Uncharacterized protein</fullName>
    </submittedName>
</protein>
<name>A0ABX7WYC2_9GAMM</name>
<gene>
    <name evidence="1" type="ORF">J9253_06015</name>
</gene>
<dbReference type="EMBL" id="CP072801">
    <property type="protein sequence ID" value="QTR47488.1"/>
    <property type="molecule type" value="Genomic_DNA"/>
</dbReference>
<accession>A0ABX7WYC2</accession>
<sequence>MANNLRPTHLLMAVEAATAGQLADILTLQNIARTVKSALQPHNAKNCTMLNETLYQIDVTHGLDAFVQIYVALQNRGVSVRILFFDQEPSWVFPEENH</sequence>